<keyword evidence="8" id="KW-0206">Cytoskeleton</keyword>
<dbReference type="AlphaFoldDB" id="A0A914HZ24"/>
<dbReference type="Pfam" id="PF21041">
    <property type="entry name" value="XMAP215_CLASP_TOG"/>
    <property type="match status" value="2"/>
</dbReference>
<keyword evidence="14" id="KW-1185">Reference proteome</keyword>
<evidence type="ECO:0000256" key="7">
    <source>
        <dbReference type="ARBA" id="ARBA00023136"/>
    </source>
</evidence>
<dbReference type="InterPro" id="IPR011989">
    <property type="entry name" value="ARM-like"/>
</dbReference>
<dbReference type="WBParaSite" id="Gr19_v10_g599.t2">
    <property type="protein sequence ID" value="Gr19_v10_g599.t2"/>
    <property type="gene ID" value="Gr19_v10_g599"/>
</dbReference>
<feature type="transmembrane region" description="Helical" evidence="12">
    <location>
        <begin position="845"/>
        <end position="873"/>
    </location>
</feature>
<feature type="transmembrane region" description="Helical" evidence="12">
    <location>
        <begin position="1030"/>
        <end position="1056"/>
    </location>
</feature>
<dbReference type="Gene3D" id="1.25.10.10">
    <property type="entry name" value="Leucine-rich Repeat Variant"/>
    <property type="match status" value="2"/>
</dbReference>
<dbReference type="GO" id="GO:0005856">
    <property type="term" value="C:cytoskeleton"/>
    <property type="evidence" value="ECO:0007669"/>
    <property type="project" value="UniProtKB-SubCell"/>
</dbReference>
<evidence type="ECO:0000256" key="6">
    <source>
        <dbReference type="ARBA" id="ARBA00022989"/>
    </source>
</evidence>
<dbReference type="InterPro" id="IPR045110">
    <property type="entry name" value="XMAP215"/>
</dbReference>
<feature type="region of interest" description="Disordered" evidence="11">
    <location>
        <begin position="1169"/>
        <end position="1189"/>
    </location>
</feature>
<evidence type="ECO:0000256" key="10">
    <source>
        <dbReference type="PROSITE-ProRule" id="PRU00103"/>
    </source>
</evidence>
<dbReference type="InterPro" id="IPR016024">
    <property type="entry name" value="ARM-type_fold"/>
</dbReference>
<sequence>MHQNFFWLLPKMDHWELLEPVDISSKLTIDFESNKWQERKEAMDELFQLLTQNPRLADSPKYREVIERLTKAMANDSNINVVTSAAKCMAGFAKGLRAKFAPHVLLVLPVIFGKFKEKKQILRDALIECVDAVFASTTLDHLSNAMLEALASKQNPSQKCQLDLFIYRIFRSLAPKDVPKGFLKDLVAALSKHGSDADPEVRDSSFAALGAIMKCIGEKSLSVFLTPELVKDANKMAKDKAQSEAAAMLSLTMMANAHSDCGRTSTSSAKENAFIIQNNDEMDHWELLEPVDISSKLTIDFESNKWQERKEAMDELFQLLTQNPRLADSPKYREVIERLTKAMANDSNINVVTSAAKCMAGFAKGLRAKFAPHVLLVLPVIFGKFKEKKQILRDALIECVDAVFASTTLDHLSNAMLEALASKQNPSQKCQLDLFIYRIFRSLAPKDVPKGFLKDLVAALSKHGSDADPEVRDSSFAALGAIMKCIGEKSLSVFLTPELVKDANKMAKDKAQSEAAAMLSLTKPKKQQNGFYPSPVDLPIKQQRRILNVLSPRADCQAAECRVNTSSSKKSVPSVVSVSKSRPFTAPSEASPTCNKYSFDYVNTPSAEFVRLGHRQTEISLKLKTAFKNPGAFLSARIQALDFHMCTRMIDVGLNLGMGEVALRFSPAAFGLLSAINSKLVEHQQKKPAKTTDRPMMPDYPNYWLPKQIKRRQYWWFKRPNSTAGELATFSIRRFEISLDAEVRDTMRPMGRVWQNWKLALKIGPQEDEVEPCVDAKRVLPFPKLAVVIEAAETTKEREIQFATGKEATRGKSKAQRQMLSTEDINSALPYCNVCLGSTDANYQIYNLVISGTVLALIGMAGLAGNLLVILVYSNHRQRFHSISVYLMALAVSDFLMICTAMFLFVLEAWRHHGPMGLAYAYGVGAPFFFPLASIFQTTSVYFCVGAAIDLFVSVALRGPISESYCTVRIARKFVLITACLAVLYNIPHFFELRSIDCFETRDGLNVRSLQICPTEFRMSHVYYSIYYTYMYTVFMAVGPLVLLIVLNICIVVNVLKRPHDPDSDIISLILVVFLFIFCNFTALLVNFLELTFSEQLKHVIVYLVDLSNLLVVINCTANFFVYLIFGNSFRRTLREICFGKAPPGVGTGGEMANGGARANLLVLMESEEGNRNGAPSNGQQKNGTAPAAAKAKTAIVRIIGTEL</sequence>
<dbReference type="Proteomes" id="UP000887572">
    <property type="component" value="Unplaced"/>
</dbReference>
<keyword evidence="3" id="KW-0963">Cytoplasm</keyword>
<reference evidence="15" key="1">
    <citation type="submission" date="2022-11" db="UniProtKB">
        <authorList>
            <consortium name="WormBaseParasite"/>
        </authorList>
    </citation>
    <scope>IDENTIFICATION</scope>
</reference>
<dbReference type="CDD" id="cd14978">
    <property type="entry name" value="7tmA_FMRFamide_R-like"/>
    <property type="match status" value="1"/>
</dbReference>
<comment type="similarity">
    <text evidence="9">Belongs to the TOG/XMAP215 family.</text>
</comment>
<evidence type="ECO:0000256" key="8">
    <source>
        <dbReference type="ARBA" id="ARBA00023212"/>
    </source>
</evidence>
<comment type="subcellular location">
    <subcellularLocation>
        <location evidence="1">Cytoplasm</location>
        <location evidence="1">Cytoskeleton</location>
    </subcellularLocation>
    <subcellularLocation>
        <location evidence="2">Membrane</location>
    </subcellularLocation>
</comment>
<dbReference type="PROSITE" id="PS50077">
    <property type="entry name" value="HEAT_REPEAT"/>
    <property type="match status" value="2"/>
</dbReference>
<dbReference type="InterPro" id="IPR048491">
    <property type="entry name" value="XMAP215_CLASP_TOG"/>
</dbReference>
<keyword evidence="6 12" id="KW-1133">Transmembrane helix</keyword>
<evidence type="ECO:0000256" key="11">
    <source>
        <dbReference type="SAM" id="MobiDB-lite"/>
    </source>
</evidence>
<evidence type="ECO:0000313" key="15">
    <source>
        <dbReference type="WBParaSite" id="Gr19_v10_g599.t2"/>
    </source>
</evidence>
<keyword evidence="5" id="KW-0677">Repeat</keyword>
<dbReference type="GO" id="GO:0030951">
    <property type="term" value="P:establishment or maintenance of microtubule cytoskeleton polarity"/>
    <property type="evidence" value="ECO:0007669"/>
    <property type="project" value="InterPro"/>
</dbReference>
<dbReference type="FunFam" id="1.25.10.10:FF:000019">
    <property type="entry name" value="Cytoskeleton-associated protein 5"/>
    <property type="match status" value="2"/>
</dbReference>
<proteinExistence type="inferred from homology"/>
<evidence type="ECO:0000256" key="1">
    <source>
        <dbReference type="ARBA" id="ARBA00004245"/>
    </source>
</evidence>
<evidence type="ECO:0000259" key="13">
    <source>
        <dbReference type="PROSITE" id="PS50262"/>
    </source>
</evidence>
<dbReference type="GO" id="GO:0061863">
    <property type="term" value="F:microtubule plus end polymerase"/>
    <property type="evidence" value="ECO:0007669"/>
    <property type="project" value="InterPro"/>
</dbReference>
<keyword evidence="7 12" id="KW-0472">Membrane</keyword>
<dbReference type="SUPFAM" id="SSF81321">
    <property type="entry name" value="Family A G protein-coupled receptor-like"/>
    <property type="match status" value="1"/>
</dbReference>
<feature type="domain" description="G-protein coupled receptors family 1 profile" evidence="13">
    <location>
        <begin position="865"/>
        <end position="1123"/>
    </location>
</feature>
<keyword evidence="4 12" id="KW-0812">Transmembrane</keyword>
<dbReference type="GO" id="GO:0051010">
    <property type="term" value="F:microtubule plus-end binding"/>
    <property type="evidence" value="ECO:0007669"/>
    <property type="project" value="InterPro"/>
</dbReference>
<evidence type="ECO:0000256" key="9">
    <source>
        <dbReference type="ARBA" id="ARBA00025722"/>
    </source>
</evidence>
<evidence type="ECO:0000256" key="12">
    <source>
        <dbReference type="SAM" id="Phobius"/>
    </source>
</evidence>
<dbReference type="GO" id="GO:0016020">
    <property type="term" value="C:membrane"/>
    <property type="evidence" value="ECO:0007669"/>
    <property type="project" value="UniProtKB-SubCell"/>
</dbReference>
<evidence type="ECO:0000256" key="3">
    <source>
        <dbReference type="ARBA" id="ARBA00022490"/>
    </source>
</evidence>
<dbReference type="PANTHER" id="PTHR12609">
    <property type="entry name" value="MICROTUBULE ASSOCIATED PROTEIN XMAP215"/>
    <property type="match status" value="1"/>
</dbReference>
<dbReference type="InterPro" id="IPR021133">
    <property type="entry name" value="HEAT_type_2"/>
</dbReference>
<evidence type="ECO:0000256" key="5">
    <source>
        <dbReference type="ARBA" id="ARBA00022737"/>
    </source>
</evidence>
<dbReference type="Gene3D" id="1.20.1070.10">
    <property type="entry name" value="Rhodopsin 7-helix transmembrane proteins"/>
    <property type="match status" value="1"/>
</dbReference>
<feature type="transmembrane region" description="Helical" evidence="12">
    <location>
        <begin position="885"/>
        <end position="907"/>
    </location>
</feature>
<name>A0A914HZ24_GLORO</name>
<evidence type="ECO:0000256" key="4">
    <source>
        <dbReference type="ARBA" id="ARBA00022692"/>
    </source>
</evidence>
<feature type="transmembrane region" description="Helical" evidence="12">
    <location>
        <begin position="974"/>
        <end position="991"/>
    </location>
</feature>
<protein>
    <submittedName>
        <fullName evidence="15">G-protein coupled receptors family 1 profile domain-containing protein</fullName>
    </submittedName>
</protein>
<dbReference type="InterPro" id="IPR034085">
    <property type="entry name" value="TOG"/>
</dbReference>
<dbReference type="GO" id="GO:0007051">
    <property type="term" value="P:spindle organization"/>
    <property type="evidence" value="ECO:0007669"/>
    <property type="project" value="InterPro"/>
</dbReference>
<dbReference type="PRINTS" id="PR00237">
    <property type="entry name" value="GPCRRHODOPSN"/>
</dbReference>
<dbReference type="SMART" id="SM01349">
    <property type="entry name" value="TOG"/>
    <property type="match status" value="2"/>
</dbReference>
<dbReference type="InterPro" id="IPR017452">
    <property type="entry name" value="GPCR_Rhodpsn_7TM"/>
</dbReference>
<feature type="transmembrane region" description="Helical" evidence="12">
    <location>
        <begin position="1068"/>
        <end position="1089"/>
    </location>
</feature>
<feature type="repeat" description="HEAT" evidence="10">
    <location>
        <begin position="186"/>
        <end position="222"/>
    </location>
</feature>
<accession>A0A914HZ24</accession>
<dbReference type="SUPFAM" id="SSF48371">
    <property type="entry name" value="ARM repeat"/>
    <property type="match status" value="1"/>
</dbReference>
<organism evidence="14 15">
    <name type="scientific">Globodera rostochiensis</name>
    <name type="common">Golden nematode worm</name>
    <name type="synonym">Heterodera rostochiensis</name>
    <dbReference type="NCBI Taxonomy" id="31243"/>
    <lineage>
        <taxon>Eukaryota</taxon>
        <taxon>Metazoa</taxon>
        <taxon>Ecdysozoa</taxon>
        <taxon>Nematoda</taxon>
        <taxon>Chromadorea</taxon>
        <taxon>Rhabditida</taxon>
        <taxon>Tylenchina</taxon>
        <taxon>Tylenchomorpha</taxon>
        <taxon>Tylenchoidea</taxon>
        <taxon>Heteroderidae</taxon>
        <taxon>Heteroderinae</taxon>
        <taxon>Globodera</taxon>
    </lineage>
</organism>
<dbReference type="InterPro" id="IPR000276">
    <property type="entry name" value="GPCR_Rhodpsn"/>
</dbReference>
<feature type="compositionally biased region" description="Polar residues" evidence="11">
    <location>
        <begin position="1174"/>
        <end position="1184"/>
    </location>
</feature>
<dbReference type="GO" id="GO:0046785">
    <property type="term" value="P:microtubule polymerization"/>
    <property type="evidence" value="ECO:0007669"/>
    <property type="project" value="InterPro"/>
</dbReference>
<feature type="repeat" description="HEAT" evidence="10">
    <location>
        <begin position="456"/>
        <end position="492"/>
    </location>
</feature>
<dbReference type="Pfam" id="PF00001">
    <property type="entry name" value="7tm_1"/>
    <property type="match status" value="1"/>
</dbReference>
<dbReference type="PROSITE" id="PS50262">
    <property type="entry name" value="G_PROTEIN_RECEP_F1_2"/>
    <property type="match status" value="1"/>
</dbReference>
<feature type="transmembrane region" description="Helical" evidence="12">
    <location>
        <begin position="1101"/>
        <end position="1126"/>
    </location>
</feature>
<dbReference type="GO" id="GO:0004930">
    <property type="term" value="F:G protein-coupled receptor activity"/>
    <property type="evidence" value="ECO:0007669"/>
    <property type="project" value="InterPro"/>
</dbReference>
<evidence type="ECO:0000256" key="2">
    <source>
        <dbReference type="ARBA" id="ARBA00004370"/>
    </source>
</evidence>
<evidence type="ECO:0000313" key="14">
    <source>
        <dbReference type="Proteomes" id="UP000887572"/>
    </source>
</evidence>